<accession>A0A402D0G5</accession>
<keyword evidence="2" id="KW-1185">Reference proteome</keyword>
<gene>
    <name evidence="1" type="ORF">CCAX7_57220</name>
</gene>
<evidence type="ECO:0000313" key="1">
    <source>
        <dbReference type="EMBL" id="BDI33671.1"/>
    </source>
</evidence>
<organism evidence="1 2">
    <name type="scientific">Capsulimonas corticalis</name>
    <dbReference type="NCBI Taxonomy" id="2219043"/>
    <lineage>
        <taxon>Bacteria</taxon>
        <taxon>Bacillati</taxon>
        <taxon>Armatimonadota</taxon>
        <taxon>Armatimonadia</taxon>
        <taxon>Capsulimonadales</taxon>
        <taxon>Capsulimonadaceae</taxon>
        <taxon>Capsulimonas</taxon>
    </lineage>
</organism>
<reference evidence="1 2" key="1">
    <citation type="journal article" date="2019" name="Int. J. Syst. Evol. Microbiol.">
        <title>Capsulimonas corticalis gen. nov., sp. nov., an aerobic capsulated bacterium, of a novel bacterial order, Capsulimonadales ord. nov., of the class Armatimonadia of the phylum Armatimonadetes.</title>
        <authorList>
            <person name="Li J."/>
            <person name="Kudo C."/>
            <person name="Tonouchi A."/>
        </authorList>
    </citation>
    <scope>NUCLEOTIDE SEQUENCE [LARGE SCALE GENOMIC DNA]</scope>
    <source>
        <strain evidence="1 2">AX-7</strain>
    </source>
</reference>
<evidence type="ECO:0000313" key="2">
    <source>
        <dbReference type="Proteomes" id="UP000287394"/>
    </source>
</evidence>
<dbReference type="AlphaFoldDB" id="A0A402D0G5"/>
<dbReference type="RefSeq" id="WP_119323001.1">
    <property type="nucleotide sequence ID" value="NZ_AP025739.1"/>
</dbReference>
<dbReference type="Proteomes" id="UP000287394">
    <property type="component" value="Chromosome"/>
</dbReference>
<dbReference type="EMBL" id="AP025739">
    <property type="protein sequence ID" value="BDI33671.1"/>
    <property type="molecule type" value="Genomic_DNA"/>
</dbReference>
<dbReference type="KEGG" id="ccot:CCAX7_57220"/>
<sequence>MLNKLKALFQRSKAAEDLPDGFWVLLNMANNTADIKPLSPEQMIDTLDGYARQAQAADTLMIVDSESGPEIWLFSSQESAQEFVQQIMRQTIAENPEATMGAFTMVSMQRAVLFPKLARVPSLHAILDPATPAERVIPAAEIRASVGLTGEAGWM</sequence>
<protein>
    <submittedName>
        <fullName evidence="1">Uncharacterized protein</fullName>
    </submittedName>
</protein>
<proteinExistence type="predicted"/>
<name>A0A402D0G5_9BACT</name>